<organism evidence="1 2">
    <name type="scientific">Luteibacter yeojuensis</name>
    <dbReference type="NCBI Taxonomy" id="345309"/>
    <lineage>
        <taxon>Bacteria</taxon>
        <taxon>Pseudomonadati</taxon>
        <taxon>Pseudomonadota</taxon>
        <taxon>Gammaproteobacteria</taxon>
        <taxon>Lysobacterales</taxon>
        <taxon>Rhodanobacteraceae</taxon>
        <taxon>Luteibacter</taxon>
    </lineage>
</organism>
<sequence length="102" mass="11007">MVGLRPTAGPDDSELIGLVRAGLAIARAKGYLSDFSPRLARSESGTLVMLCELVSVRTVDALDEDADLQDVIMQISALAEVFPLYTLVEFSAMRVTFETLDA</sequence>
<reference evidence="1 2" key="1">
    <citation type="submission" date="2015-03" db="EMBL/GenBank/DDBJ databases">
        <title>Draft genome sequence of Luteibacter yeojuensis strain SU11.</title>
        <authorList>
            <person name="Sulaiman J."/>
            <person name="Priya K."/>
            <person name="Chan K.-G."/>
        </authorList>
    </citation>
    <scope>NUCLEOTIDE SEQUENCE [LARGE SCALE GENOMIC DNA]</scope>
    <source>
        <strain evidence="1 2">SU11</strain>
    </source>
</reference>
<name>A0A0F3K509_9GAMM</name>
<dbReference type="AlphaFoldDB" id="A0A0F3K509"/>
<dbReference type="EMBL" id="JZRB01000078">
    <property type="protein sequence ID" value="KJV25164.1"/>
    <property type="molecule type" value="Genomic_DNA"/>
</dbReference>
<proteinExistence type="predicted"/>
<comment type="caution">
    <text evidence="1">The sequence shown here is derived from an EMBL/GenBank/DDBJ whole genome shotgun (WGS) entry which is preliminary data.</text>
</comment>
<evidence type="ECO:0000313" key="1">
    <source>
        <dbReference type="EMBL" id="KJV25164.1"/>
    </source>
</evidence>
<evidence type="ECO:0000313" key="2">
    <source>
        <dbReference type="Proteomes" id="UP000033651"/>
    </source>
</evidence>
<protein>
    <submittedName>
        <fullName evidence="1">Uncharacterized protein</fullName>
    </submittedName>
</protein>
<dbReference type="PATRIC" id="fig|345309.4.peg.3960"/>
<gene>
    <name evidence="1" type="ORF">VI08_19820</name>
</gene>
<keyword evidence="2" id="KW-1185">Reference proteome</keyword>
<accession>A0A0F3K509</accession>
<dbReference type="Proteomes" id="UP000033651">
    <property type="component" value="Unassembled WGS sequence"/>
</dbReference>